<dbReference type="PANTHER" id="PTHR33495">
    <property type="entry name" value="ANTI-SIGMA FACTOR ANTAGONIST TM_1081-RELATED-RELATED"/>
    <property type="match status" value="1"/>
</dbReference>
<evidence type="ECO:0000313" key="2">
    <source>
        <dbReference type="EMBL" id="ASI90636.1"/>
    </source>
</evidence>
<dbReference type="PROSITE" id="PS50801">
    <property type="entry name" value="STAS"/>
    <property type="match status" value="1"/>
</dbReference>
<feature type="domain" description="STAS" evidence="1">
    <location>
        <begin position="44"/>
        <end position="109"/>
    </location>
</feature>
<accession>A0AAN1FHC8</accession>
<dbReference type="EMBL" id="CP018308">
    <property type="protein sequence ID" value="ASI90636.1"/>
    <property type="molecule type" value="Genomic_DNA"/>
</dbReference>
<evidence type="ECO:0000313" key="3">
    <source>
        <dbReference type="Proteomes" id="UP000197092"/>
    </source>
</evidence>
<reference evidence="3" key="1">
    <citation type="submission" date="2016-12" db="EMBL/GenBank/DDBJ databases">
        <title>Comparative genomic analysis reveals the diversity, evolution, and environmental adaptation strategies of the genus Vibrio.</title>
        <authorList>
            <person name="Lin H."/>
            <person name="Wang X."/>
            <person name="Zhang X.-H."/>
        </authorList>
    </citation>
    <scope>NUCLEOTIDE SEQUENCE [LARGE SCALE GENOMIC DNA]</scope>
    <source>
        <strain evidence="3">QT6D1</strain>
    </source>
</reference>
<dbReference type="InterPro" id="IPR036513">
    <property type="entry name" value="STAS_dom_sf"/>
</dbReference>
<sequence>MSFIAYSNDTHTVIEVDAPHFDAKTVPSFRQCIDGLDDSLNRCMLLDLTSVTFMDSSALGALMALRKTHQYHTIRLITESVPVLQLLKVTKVDQLVTVYPDLEQAITAN</sequence>
<protein>
    <recommendedName>
        <fullName evidence="1">STAS domain-containing protein</fullName>
    </recommendedName>
</protein>
<evidence type="ECO:0000259" key="1">
    <source>
        <dbReference type="PROSITE" id="PS50801"/>
    </source>
</evidence>
<gene>
    <name evidence="2" type="ORF">BSZ05_13055</name>
</gene>
<dbReference type="InterPro" id="IPR002645">
    <property type="entry name" value="STAS_dom"/>
</dbReference>
<dbReference type="CDD" id="cd07043">
    <property type="entry name" value="STAS_anti-anti-sigma_factors"/>
    <property type="match status" value="1"/>
</dbReference>
<dbReference type="GO" id="GO:0043856">
    <property type="term" value="F:anti-sigma factor antagonist activity"/>
    <property type="evidence" value="ECO:0007669"/>
    <property type="project" value="TreeGrafter"/>
</dbReference>
<dbReference type="Pfam" id="PF01740">
    <property type="entry name" value="STAS"/>
    <property type="match status" value="1"/>
</dbReference>
<dbReference type="SUPFAM" id="SSF52091">
    <property type="entry name" value="SpoIIaa-like"/>
    <property type="match status" value="1"/>
</dbReference>
<dbReference type="Proteomes" id="UP000197092">
    <property type="component" value="Chromosome 1"/>
</dbReference>
<dbReference type="KEGG" id="vsh:BSZ05_13055"/>
<dbReference type="RefSeq" id="WP_088877110.1">
    <property type="nucleotide sequence ID" value="NZ_CP018308.1"/>
</dbReference>
<dbReference type="Gene3D" id="3.30.750.24">
    <property type="entry name" value="STAS domain"/>
    <property type="match status" value="1"/>
</dbReference>
<proteinExistence type="predicted"/>
<name>A0AAN1FHC8_9VIBR</name>
<dbReference type="AlphaFoldDB" id="A0AAN1FHC8"/>
<organism evidence="2 3">
    <name type="scientific">Vibrio mediterranei</name>
    <dbReference type="NCBI Taxonomy" id="689"/>
    <lineage>
        <taxon>Bacteria</taxon>
        <taxon>Pseudomonadati</taxon>
        <taxon>Pseudomonadota</taxon>
        <taxon>Gammaproteobacteria</taxon>
        <taxon>Vibrionales</taxon>
        <taxon>Vibrionaceae</taxon>
        <taxon>Vibrio</taxon>
    </lineage>
</organism>